<feature type="compositionally biased region" description="Basic residues" evidence="1">
    <location>
        <begin position="92"/>
        <end position="109"/>
    </location>
</feature>
<dbReference type="Proteomes" id="UP000077266">
    <property type="component" value="Unassembled WGS sequence"/>
</dbReference>
<sequence>MYFKPDPSVSVHGSDCPGTPSSSASSSQSLGQGVTSTSGPSGGATVIPAVGAHMLRHISVENEPLPPSGFWTWFNAWFANGPPDPDGTLKLKLGRGRKMQRRTRRRSHR</sequence>
<dbReference type="AlphaFoldDB" id="A0A165P5S6"/>
<protein>
    <submittedName>
        <fullName evidence="2">Uncharacterized protein</fullName>
    </submittedName>
</protein>
<evidence type="ECO:0000256" key="1">
    <source>
        <dbReference type="SAM" id="MobiDB-lite"/>
    </source>
</evidence>
<reference evidence="2 3" key="1">
    <citation type="journal article" date="2016" name="Mol. Biol. Evol.">
        <title>Comparative Genomics of Early-Diverging Mushroom-Forming Fungi Provides Insights into the Origins of Lignocellulose Decay Capabilities.</title>
        <authorList>
            <person name="Nagy L.G."/>
            <person name="Riley R."/>
            <person name="Tritt A."/>
            <person name="Adam C."/>
            <person name="Daum C."/>
            <person name="Floudas D."/>
            <person name="Sun H."/>
            <person name="Yadav J.S."/>
            <person name="Pangilinan J."/>
            <person name="Larsson K.H."/>
            <person name="Matsuura K."/>
            <person name="Barry K."/>
            <person name="Labutti K."/>
            <person name="Kuo R."/>
            <person name="Ohm R.A."/>
            <person name="Bhattacharya S.S."/>
            <person name="Shirouzu T."/>
            <person name="Yoshinaga Y."/>
            <person name="Martin F.M."/>
            <person name="Grigoriev I.V."/>
            <person name="Hibbett D.S."/>
        </authorList>
    </citation>
    <scope>NUCLEOTIDE SEQUENCE [LARGE SCALE GENOMIC DNA]</scope>
    <source>
        <strain evidence="2 3">HHB12029</strain>
    </source>
</reference>
<name>A0A165P5S6_EXIGL</name>
<dbReference type="InParanoid" id="A0A165P5S6"/>
<accession>A0A165P5S6</accession>
<evidence type="ECO:0000313" key="3">
    <source>
        <dbReference type="Proteomes" id="UP000077266"/>
    </source>
</evidence>
<proteinExistence type="predicted"/>
<gene>
    <name evidence="2" type="ORF">EXIGLDRAFT_829888</name>
</gene>
<feature type="region of interest" description="Disordered" evidence="1">
    <location>
        <begin position="84"/>
        <end position="109"/>
    </location>
</feature>
<feature type="compositionally biased region" description="Polar residues" evidence="1">
    <location>
        <begin position="30"/>
        <end position="39"/>
    </location>
</feature>
<feature type="region of interest" description="Disordered" evidence="1">
    <location>
        <begin position="1"/>
        <end position="46"/>
    </location>
</feature>
<keyword evidence="3" id="KW-1185">Reference proteome</keyword>
<evidence type="ECO:0000313" key="2">
    <source>
        <dbReference type="EMBL" id="KZW01691.1"/>
    </source>
</evidence>
<dbReference type="EMBL" id="KV425892">
    <property type="protein sequence ID" value="KZW01691.1"/>
    <property type="molecule type" value="Genomic_DNA"/>
</dbReference>
<organism evidence="2 3">
    <name type="scientific">Exidia glandulosa HHB12029</name>
    <dbReference type="NCBI Taxonomy" id="1314781"/>
    <lineage>
        <taxon>Eukaryota</taxon>
        <taxon>Fungi</taxon>
        <taxon>Dikarya</taxon>
        <taxon>Basidiomycota</taxon>
        <taxon>Agaricomycotina</taxon>
        <taxon>Agaricomycetes</taxon>
        <taxon>Auriculariales</taxon>
        <taxon>Exidiaceae</taxon>
        <taxon>Exidia</taxon>
    </lineage>
</organism>